<name>A0A4C1YZ31_EUMVA</name>
<feature type="compositionally biased region" description="Polar residues" evidence="1">
    <location>
        <begin position="58"/>
        <end position="67"/>
    </location>
</feature>
<dbReference type="OrthoDB" id="7486295at2759"/>
<sequence>MDDERIRARTTTSGQEAELRSKRGKGALPHLATRVRRSGLRLRSKESPERNSARPEETNQTFTSSLRSKVKWRQRSSAGCPLHGTWPMMQPVNRRSTLTEYTHMFPRPRISWIFPVRVAKPNTRDRAHTTYGEGAHSHCSRRATYRRHSSAVGCHAIFIRAIARALQFIHRYRAETLQATLKVSFENELAALKPALPTPRTNRLQNLTLKLDIDGNVRAKTKIAAASDVDTEAKSPPMVDGRHPYVRLYVQAVHKQLHHAGVKTTTNEKRYVALFTSLTLRAVHLKVAGGLSADSVILAIKRMIARRGALVEIRNHNGPTSCSCRRSPAKPRCERHQQESSTHRLALHSSWCSFHL</sequence>
<dbReference type="Gene3D" id="3.30.420.10">
    <property type="entry name" value="Ribonuclease H-like superfamily/Ribonuclease H"/>
    <property type="match status" value="1"/>
</dbReference>
<feature type="compositionally biased region" description="Basic residues" evidence="1">
    <location>
        <begin position="33"/>
        <end position="42"/>
    </location>
</feature>
<protein>
    <submittedName>
        <fullName evidence="2">Uncharacterized protein</fullName>
    </submittedName>
</protein>
<evidence type="ECO:0000313" key="3">
    <source>
        <dbReference type="Proteomes" id="UP000299102"/>
    </source>
</evidence>
<dbReference type="EMBL" id="BGZK01001518">
    <property type="protein sequence ID" value="GBP81576.1"/>
    <property type="molecule type" value="Genomic_DNA"/>
</dbReference>
<dbReference type="AlphaFoldDB" id="A0A4C1YZ31"/>
<proteinExistence type="predicted"/>
<gene>
    <name evidence="2" type="ORF">EVAR_52475_1</name>
</gene>
<dbReference type="InterPro" id="IPR036397">
    <property type="entry name" value="RNaseH_sf"/>
</dbReference>
<feature type="region of interest" description="Disordered" evidence="1">
    <location>
        <begin position="1"/>
        <end position="73"/>
    </location>
</feature>
<comment type="caution">
    <text evidence="2">The sequence shown here is derived from an EMBL/GenBank/DDBJ whole genome shotgun (WGS) entry which is preliminary data.</text>
</comment>
<dbReference type="Proteomes" id="UP000299102">
    <property type="component" value="Unassembled WGS sequence"/>
</dbReference>
<accession>A0A4C1YZ31</accession>
<organism evidence="2 3">
    <name type="scientific">Eumeta variegata</name>
    <name type="common">Bagworm moth</name>
    <name type="synonym">Eumeta japonica</name>
    <dbReference type="NCBI Taxonomy" id="151549"/>
    <lineage>
        <taxon>Eukaryota</taxon>
        <taxon>Metazoa</taxon>
        <taxon>Ecdysozoa</taxon>
        <taxon>Arthropoda</taxon>
        <taxon>Hexapoda</taxon>
        <taxon>Insecta</taxon>
        <taxon>Pterygota</taxon>
        <taxon>Neoptera</taxon>
        <taxon>Endopterygota</taxon>
        <taxon>Lepidoptera</taxon>
        <taxon>Glossata</taxon>
        <taxon>Ditrysia</taxon>
        <taxon>Tineoidea</taxon>
        <taxon>Psychidae</taxon>
        <taxon>Oiketicinae</taxon>
        <taxon>Eumeta</taxon>
    </lineage>
</organism>
<evidence type="ECO:0000313" key="2">
    <source>
        <dbReference type="EMBL" id="GBP81576.1"/>
    </source>
</evidence>
<keyword evidence="3" id="KW-1185">Reference proteome</keyword>
<dbReference type="PANTHER" id="PTHR47331:SF3">
    <property type="match status" value="1"/>
</dbReference>
<feature type="compositionally biased region" description="Basic and acidic residues" evidence="1">
    <location>
        <begin position="43"/>
        <end position="57"/>
    </location>
</feature>
<evidence type="ECO:0000256" key="1">
    <source>
        <dbReference type="SAM" id="MobiDB-lite"/>
    </source>
</evidence>
<dbReference type="PANTHER" id="PTHR47331">
    <property type="entry name" value="PHD-TYPE DOMAIN-CONTAINING PROTEIN"/>
    <property type="match status" value="1"/>
</dbReference>
<dbReference type="GO" id="GO:0003676">
    <property type="term" value="F:nucleic acid binding"/>
    <property type="evidence" value="ECO:0007669"/>
    <property type="project" value="InterPro"/>
</dbReference>
<reference evidence="2 3" key="1">
    <citation type="journal article" date="2019" name="Commun. Biol.">
        <title>The bagworm genome reveals a unique fibroin gene that provides high tensile strength.</title>
        <authorList>
            <person name="Kono N."/>
            <person name="Nakamura H."/>
            <person name="Ohtoshi R."/>
            <person name="Tomita M."/>
            <person name="Numata K."/>
            <person name="Arakawa K."/>
        </authorList>
    </citation>
    <scope>NUCLEOTIDE SEQUENCE [LARGE SCALE GENOMIC DNA]</scope>
</reference>